<gene>
    <name evidence="2" type="ORF">DR999_PMT10973</name>
</gene>
<dbReference type="AlphaFoldDB" id="A0A4D9EFB4"/>
<evidence type="ECO:0000313" key="2">
    <source>
        <dbReference type="EMBL" id="TFK06358.1"/>
    </source>
</evidence>
<evidence type="ECO:0000313" key="3">
    <source>
        <dbReference type="Proteomes" id="UP000297703"/>
    </source>
</evidence>
<proteinExistence type="predicted"/>
<reference evidence="2 3" key="1">
    <citation type="submission" date="2019-04" db="EMBL/GenBank/DDBJ databases">
        <title>Draft genome of the big-headed turtle Platysternon megacephalum.</title>
        <authorList>
            <person name="Gong S."/>
        </authorList>
    </citation>
    <scope>NUCLEOTIDE SEQUENCE [LARGE SCALE GENOMIC DNA]</scope>
    <source>
        <strain evidence="2">DO16091913</strain>
        <tissue evidence="2">Muscle</tissue>
    </source>
</reference>
<accession>A0A4D9EFB4</accession>
<keyword evidence="3" id="KW-1185">Reference proteome</keyword>
<dbReference type="Proteomes" id="UP000297703">
    <property type="component" value="Unassembled WGS sequence"/>
</dbReference>
<reference evidence="2 3" key="2">
    <citation type="submission" date="2019-04" db="EMBL/GenBank/DDBJ databases">
        <title>The genome sequence of big-headed turtle.</title>
        <authorList>
            <person name="Gong S."/>
        </authorList>
    </citation>
    <scope>NUCLEOTIDE SEQUENCE [LARGE SCALE GENOMIC DNA]</scope>
    <source>
        <strain evidence="2">DO16091913</strain>
        <tissue evidence="2">Muscle</tissue>
    </source>
</reference>
<protein>
    <submittedName>
        <fullName evidence="2">Sperm-associated antigen 1</fullName>
    </submittedName>
</protein>
<evidence type="ECO:0000256" key="1">
    <source>
        <dbReference type="SAM" id="MobiDB-lite"/>
    </source>
</evidence>
<sequence length="109" mass="11211">MCLGQQFEPALLLPNERAAGLPVTAACASGVRKRRLGLTGHLRAGRGSGSWASMCSPHAPLTANAPAGRRRPVQPRTPACLSEQVRRPARDGQPASPAAATLGPRLAGG</sequence>
<organism evidence="2 3">
    <name type="scientific">Platysternon megacephalum</name>
    <name type="common">big-headed turtle</name>
    <dbReference type="NCBI Taxonomy" id="55544"/>
    <lineage>
        <taxon>Eukaryota</taxon>
        <taxon>Metazoa</taxon>
        <taxon>Chordata</taxon>
        <taxon>Craniata</taxon>
        <taxon>Vertebrata</taxon>
        <taxon>Euteleostomi</taxon>
        <taxon>Archelosauria</taxon>
        <taxon>Testudinata</taxon>
        <taxon>Testudines</taxon>
        <taxon>Cryptodira</taxon>
        <taxon>Durocryptodira</taxon>
        <taxon>Testudinoidea</taxon>
        <taxon>Platysternidae</taxon>
        <taxon>Platysternon</taxon>
    </lineage>
</organism>
<feature type="region of interest" description="Disordered" evidence="1">
    <location>
        <begin position="41"/>
        <end position="109"/>
    </location>
</feature>
<name>A0A4D9EFB4_9SAUR</name>
<dbReference type="EMBL" id="QXTE01000097">
    <property type="protein sequence ID" value="TFK06358.1"/>
    <property type="molecule type" value="Genomic_DNA"/>
</dbReference>
<comment type="caution">
    <text evidence="2">The sequence shown here is derived from an EMBL/GenBank/DDBJ whole genome shotgun (WGS) entry which is preliminary data.</text>
</comment>